<reference evidence="1 2" key="1">
    <citation type="submission" date="2024-09" db="EMBL/GenBank/DDBJ databases">
        <authorList>
            <person name="Sun Q."/>
            <person name="Mori K."/>
        </authorList>
    </citation>
    <scope>NUCLEOTIDE SEQUENCE [LARGE SCALE GENOMIC DNA]</scope>
    <source>
        <strain evidence="1 2">JCM 3143</strain>
    </source>
</reference>
<name>A0ABV5SI44_9ACTN</name>
<dbReference type="Proteomes" id="UP001589532">
    <property type="component" value="Unassembled WGS sequence"/>
</dbReference>
<dbReference type="EMBL" id="JBHMBW010000104">
    <property type="protein sequence ID" value="MFB9631360.1"/>
    <property type="molecule type" value="Genomic_DNA"/>
</dbReference>
<evidence type="ECO:0000313" key="1">
    <source>
        <dbReference type="EMBL" id="MFB9631360.1"/>
    </source>
</evidence>
<accession>A0ABV5SI44</accession>
<comment type="caution">
    <text evidence="1">The sequence shown here is derived from an EMBL/GenBank/DDBJ whole genome shotgun (WGS) entry which is preliminary data.</text>
</comment>
<proteinExistence type="predicted"/>
<protein>
    <submittedName>
        <fullName evidence="1">Uncharacterized protein</fullName>
    </submittedName>
</protein>
<sequence length="95" mass="10241">MLRIPWLSVEFVKVPITTGPPELTDLPVHMAILPKGQDPSPGDWKPAAWIGIRASVLIGPGTGLPLEKGLTYGIWVRVTSAPEMPVLGPFPLHIT</sequence>
<dbReference type="RefSeq" id="WP_344999983.1">
    <property type="nucleotide sequence ID" value="NZ_BAAAXV010000009.1"/>
</dbReference>
<organism evidence="1 2">
    <name type="scientific">Nonomuraea helvata</name>
    <dbReference type="NCBI Taxonomy" id="37484"/>
    <lineage>
        <taxon>Bacteria</taxon>
        <taxon>Bacillati</taxon>
        <taxon>Actinomycetota</taxon>
        <taxon>Actinomycetes</taxon>
        <taxon>Streptosporangiales</taxon>
        <taxon>Streptosporangiaceae</taxon>
        <taxon>Nonomuraea</taxon>
    </lineage>
</organism>
<gene>
    <name evidence="1" type="ORF">ACFFSA_50590</name>
</gene>
<keyword evidence="2" id="KW-1185">Reference proteome</keyword>
<evidence type="ECO:0000313" key="2">
    <source>
        <dbReference type="Proteomes" id="UP001589532"/>
    </source>
</evidence>